<evidence type="ECO:0000256" key="1">
    <source>
        <dbReference type="ARBA" id="ARBA00004496"/>
    </source>
</evidence>
<comment type="function">
    <text evidence="10 12">Specifically methylates the N3 position of the uracil ring of uridine 1498 (m3U1498) in 16S rRNA. Acts on the fully assembled 30S ribosomal subunit.</text>
</comment>
<dbReference type="OrthoDB" id="9815641at2"/>
<dbReference type="SUPFAM" id="SSF88697">
    <property type="entry name" value="PUA domain-like"/>
    <property type="match status" value="1"/>
</dbReference>
<dbReference type="InterPro" id="IPR015947">
    <property type="entry name" value="PUA-like_sf"/>
</dbReference>
<dbReference type="EC" id="2.1.1.193" evidence="3 12"/>
<sequence>MQRYFVDQCLNPQDSFPLSRADSHHISRVLRMQIGDQVQVVDGNHQLYQAEIIDLADLVTVQLGDRLDIETELPVQVAVFSGLAKGDKFEWLVQKLTELGVYEFYPVAMRYSVAKWEPKKADKKVSRLQKIMQAAAEQSKRLVVPVCQPLHTFDQALSQLANYDYVIVAYEESAKQGERSQLAQLLNQVKPGERLALIFGPEGGLAPHEIEVLSQLENCYLVGLGPRIMRTETAPLYALACISYVCELN</sequence>
<dbReference type="PIRSF" id="PIRSF015601">
    <property type="entry name" value="MTase_slr0722"/>
    <property type="match status" value="1"/>
</dbReference>
<dbReference type="GO" id="GO:0070475">
    <property type="term" value="P:rRNA base methylation"/>
    <property type="evidence" value="ECO:0007669"/>
    <property type="project" value="TreeGrafter"/>
</dbReference>
<dbReference type="Pfam" id="PF04452">
    <property type="entry name" value="Methyltrans_RNA"/>
    <property type="match status" value="1"/>
</dbReference>
<dbReference type="InterPro" id="IPR046887">
    <property type="entry name" value="RsmE_PUA-like"/>
</dbReference>
<dbReference type="Proteomes" id="UP000062260">
    <property type="component" value="Chromosome"/>
</dbReference>
<dbReference type="STRING" id="128944.AWM75_00225"/>
<proteinExistence type="inferred from homology"/>
<reference evidence="13 14" key="1">
    <citation type="journal article" date="2016" name="Genome Announc.">
        <title>Complete Genome Sequences of Aerococcus christensenii CCUG 28831T, Aerococcus sanguinicola CCUG 43001T, Aerococcus urinae CCUG 36881T, Aerococcus urinaeequi CCUG 28094T, Aerococcus urinaehominis CCUG 42038 BT, and Aerococcus viridans CCUG 4311T.</title>
        <authorList>
            <person name="Carkaci D."/>
            <person name="Dargis R."/>
            <person name="Nielsen X.C."/>
            <person name="Skovgaard O."/>
            <person name="Fuursted K."/>
            <person name="Christensen J.J."/>
        </authorList>
    </citation>
    <scope>NUCLEOTIDE SEQUENCE [LARGE SCALE GENOMIC DNA]</scope>
    <source>
        <strain evidence="13 14">CCUG42038B</strain>
    </source>
</reference>
<dbReference type="KEGG" id="auh:AWM75_00225"/>
<keyword evidence="9 12" id="KW-0949">S-adenosyl-L-methionine</keyword>
<dbReference type="GO" id="GO:0070042">
    <property type="term" value="F:rRNA (uridine-N3-)-methyltransferase activity"/>
    <property type="evidence" value="ECO:0007669"/>
    <property type="project" value="TreeGrafter"/>
</dbReference>
<evidence type="ECO:0000256" key="5">
    <source>
        <dbReference type="ARBA" id="ARBA00022490"/>
    </source>
</evidence>
<dbReference type="InterPro" id="IPR029026">
    <property type="entry name" value="tRNA_m1G_MTases_N"/>
</dbReference>
<comment type="similarity">
    <text evidence="2 12">Belongs to the RNA methyltransferase RsmE family.</text>
</comment>
<dbReference type="InterPro" id="IPR029028">
    <property type="entry name" value="Alpha/beta_knot_MTases"/>
</dbReference>
<evidence type="ECO:0000256" key="9">
    <source>
        <dbReference type="ARBA" id="ARBA00022691"/>
    </source>
</evidence>
<dbReference type="PANTHER" id="PTHR30027">
    <property type="entry name" value="RIBOSOMAL RNA SMALL SUBUNIT METHYLTRANSFERASE E"/>
    <property type="match status" value="1"/>
</dbReference>
<dbReference type="Pfam" id="PF20260">
    <property type="entry name" value="PUA_4"/>
    <property type="match status" value="1"/>
</dbReference>
<evidence type="ECO:0000256" key="12">
    <source>
        <dbReference type="PIRNR" id="PIRNR015601"/>
    </source>
</evidence>
<evidence type="ECO:0000256" key="10">
    <source>
        <dbReference type="ARBA" id="ARBA00025699"/>
    </source>
</evidence>
<dbReference type="RefSeq" id="WP_067977169.1">
    <property type="nucleotide sequence ID" value="NZ_CP014163.1"/>
</dbReference>
<dbReference type="GO" id="GO:0005737">
    <property type="term" value="C:cytoplasm"/>
    <property type="evidence" value="ECO:0007669"/>
    <property type="project" value="UniProtKB-SubCell"/>
</dbReference>
<reference evidence="14" key="2">
    <citation type="submission" date="2016-01" db="EMBL/GenBank/DDBJ databases">
        <title>Six Aerococcus type strain genome sequencing and assembly using PacBio and Illumina Hiseq.</title>
        <authorList>
            <person name="Carkaci D."/>
            <person name="Dargis R."/>
            <person name="Nielsen X.C."/>
            <person name="Skovgaard O."/>
            <person name="Fuursted K."/>
            <person name="Christensen J.J."/>
        </authorList>
    </citation>
    <scope>NUCLEOTIDE SEQUENCE [LARGE SCALE GENOMIC DNA]</scope>
    <source>
        <strain evidence="14">CCUG42038B</strain>
    </source>
</reference>
<evidence type="ECO:0000256" key="8">
    <source>
        <dbReference type="ARBA" id="ARBA00022679"/>
    </source>
</evidence>
<evidence type="ECO:0000256" key="7">
    <source>
        <dbReference type="ARBA" id="ARBA00022603"/>
    </source>
</evidence>
<keyword evidence="6 12" id="KW-0698">rRNA processing</keyword>
<gene>
    <name evidence="13" type="ORF">AWM75_00225</name>
</gene>
<accession>A0A0X8FJJ2</accession>
<evidence type="ECO:0000313" key="14">
    <source>
        <dbReference type="Proteomes" id="UP000062260"/>
    </source>
</evidence>
<dbReference type="EMBL" id="CP014163">
    <property type="protein sequence ID" value="AMB98510.1"/>
    <property type="molecule type" value="Genomic_DNA"/>
</dbReference>
<dbReference type="CDD" id="cd18084">
    <property type="entry name" value="RsmE-like"/>
    <property type="match status" value="1"/>
</dbReference>
<evidence type="ECO:0000256" key="6">
    <source>
        <dbReference type="ARBA" id="ARBA00022552"/>
    </source>
</evidence>
<name>A0A0X8FJJ2_9LACT</name>
<dbReference type="NCBIfam" id="TIGR00046">
    <property type="entry name" value="RsmE family RNA methyltransferase"/>
    <property type="match status" value="1"/>
</dbReference>
<dbReference type="PANTHER" id="PTHR30027:SF3">
    <property type="entry name" value="16S RRNA (URACIL(1498)-N(3))-METHYLTRANSFERASE"/>
    <property type="match status" value="1"/>
</dbReference>
<dbReference type="InterPro" id="IPR046886">
    <property type="entry name" value="RsmE_MTase_dom"/>
</dbReference>
<evidence type="ECO:0000256" key="2">
    <source>
        <dbReference type="ARBA" id="ARBA00005528"/>
    </source>
</evidence>
<organism evidence="13 14">
    <name type="scientific">Aerococcus urinaehominis</name>
    <dbReference type="NCBI Taxonomy" id="128944"/>
    <lineage>
        <taxon>Bacteria</taxon>
        <taxon>Bacillati</taxon>
        <taxon>Bacillota</taxon>
        <taxon>Bacilli</taxon>
        <taxon>Lactobacillales</taxon>
        <taxon>Aerococcaceae</taxon>
        <taxon>Aerococcus</taxon>
    </lineage>
</organism>
<evidence type="ECO:0000256" key="4">
    <source>
        <dbReference type="ARBA" id="ARBA00013673"/>
    </source>
</evidence>
<dbReference type="SUPFAM" id="SSF75217">
    <property type="entry name" value="alpha/beta knot"/>
    <property type="match status" value="1"/>
</dbReference>
<dbReference type="AlphaFoldDB" id="A0A0X8FJJ2"/>
<keyword evidence="8 12" id="KW-0808">Transferase</keyword>
<comment type="subcellular location">
    <subcellularLocation>
        <location evidence="1 12">Cytoplasm</location>
    </subcellularLocation>
</comment>
<evidence type="ECO:0000256" key="11">
    <source>
        <dbReference type="ARBA" id="ARBA00047944"/>
    </source>
</evidence>
<evidence type="ECO:0000256" key="3">
    <source>
        <dbReference type="ARBA" id="ARBA00012328"/>
    </source>
</evidence>
<evidence type="ECO:0000313" key="13">
    <source>
        <dbReference type="EMBL" id="AMB98510.1"/>
    </source>
</evidence>
<keyword evidence="5 12" id="KW-0963">Cytoplasm</keyword>
<protein>
    <recommendedName>
        <fullName evidence="4 12">Ribosomal RNA small subunit methyltransferase E</fullName>
        <ecNumber evidence="3 12">2.1.1.193</ecNumber>
    </recommendedName>
</protein>
<dbReference type="InterPro" id="IPR006700">
    <property type="entry name" value="RsmE"/>
</dbReference>
<dbReference type="NCBIfam" id="NF008691">
    <property type="entry name" value="PRK11713.1-4"/>
    <property type="match status" value="1"/>
</dbReference>
<keyword evidence="7 12" id="KW-0489">Methyltransferase</keyword>
<keyword evidence="14" id="KW-1185">Reference proteome</keyword>
<comment type="catalytic activity">
    <reaction evidence="11 12">
        <text>uridine(1498) in 16S rRNA + S-adenosyl-L-methionine = N(3)-methyluridine(1498) in 16S rRNA + S-adenosyl-L-homocysteine + H(+)</text>
        <dbReference type="Rhea" id="RHEA:42920"/>
        <dbReference type="Rhea" id="RHEA-COMP:10283"/>
        <dbReference type="Rhea" id="RHEA-COMP:10284"/>
        <dbReference type="ChEBI" id="CHEBI:15378"/>
        <dbReference type="ChEBI" id="CHEBI:57856"/>
        <dbReference type="ChEBI" id="CHEBI:59789"/>
        <dbReference type="ChEBI" id="CHEBI:65315"/>
        <dbReference type="ChEBI" id="CHEBI:74502"/>
        <dbReference type="EC" id="2.1.1.193"/>
    </reaction>
</comment>
<dbReference type="Gene3D" id="3.40.1280.10">
    <property type="match status" value="1"/>
</dbReference>